<evidence type="ECO:0000256" key="1">
    <source>
        <dbReference type="SAM" id="MobiDB-lite"/>
    </source>
</evidence>
<feature type="region of interest" description="Disordered" evidence="1">
    <location>
        <begin position="1"/>
        <end position="23"/>
    </location>
</feature>
<reference evidence="2 3" key="1">
    <citation type="submission" date="2018-11" db="EMBL/GenBank/DDBJ databases">
        <authorList>
            <consortium name="Pathogen Informatics"/>
        </authorList>
    </citation>
    <scope>NUCLEOTIDE SEQUENCE [LARGE SCALE GENOMIC DNA]</scope>
</reference>
<dbReference type="Proteomes" id="UP000281553">
    <property type="component" value="Unassembled WGS sequence"/>
</dbReference>
<dbReference type="EMBL" id="UYRU01052039">
    <property type="protein sequence ID" value="VDN11691.1"/>
    <property type="molecule type" value="Genomic_DNA"/>
</dbReference>
<evidence type="ECO:0000313" key="2">
    <source>
        <dbReference type="EMBL" id="VDN11691.1"/>
    </source>
</evidence>
<protein>
    <submittedName>
        <fullName evidence="2">Uncharacterized protein</fullName>
    </submittedName>
</protein>
<dbReference type="OrthoDB" id="6269165at2759"/>
<keyword evidence="3" id="KW-1185">Reference proteome</keyword>
<name>A0A3P7M004_DIBLA</name>
<gene>
    <name evidence="2" type="ORF">DILT_LOCUS7522</name>
</gene>
<proteinExistence type="predicted"/>
<organism evidence="2 3">
    <name type="scientific">Dibothriocephalus latus</name>
    <name type="common">Fish tapeworm</name>
    <name type="synonym">Diphyllobothrium latum</name>
    <dbReference type="NCBI Taxonomy" id="60516"/>
    <lineage>
        <taxon>Eukaryota</taxon>
        <taxon>Metazoa</taxon>
        <taxon>Spiralia</taxon>
        <taxon>Lophotrochozoa</taxon>
        <taxon>Platyhelminthes</taxon>
        <taxon>Cestoda</taxon>
        <taxon>Eucestoda</taxon>
        <taxon>Diphyllobothriidea</taxon>
        <taxon>Diphyllobothriidae</taxon>
        <taxon>Dibothriocephalus</taxon>
    </lineage>
</organism>
<sequence>MPSLVPDAVTSPPTTTSIPVYDPPEENLFDVRYNQTTNHMWTFAEPGPWIQDKGSKSNFVTKALYQRYDSYDAKLHTPPIKTDFENAERSLFVALDTKDNRLGNDQFAEGLFSGDTQSVWLIQEDKKVACFPLVPDLKAERTYFRSCLLDPEECDYGLTVSVWVRFARLSTDARQVLISTAPHGSRGFTLEANRNRLIATVAGQSLTWKCATSFVATSQIWYNLGFAWKRTTGDTTVSLPWL</sequence>
<dbReference type="InterPro" id="IPR013320">
    <property type="entry name" value="ConA-like_dom_sf"/>
</dbReference>
<accession>A0A3P7M004</accession>
<evidence type="ECO:0000313" key="3">
    <source>
        <dbReference type="Proteomes" id="UP000281553"/>
    </source>
</evidence>
<dbReference type="SUPFAM" id="SSF49899">
    <property type="entry name" value="Concanavalin A-like lectins/glucanases"/>
    <property type="match status" value="1"/>
</dbReference>
<dbReference type="AlphaFoldDB" id="A0A3P7M004"/>